<comment type="caution">
    <text evidence="3">The sequence shown here is derived from an EMBL/GenBank/DDBJ whole genome shotgun (WGS) entry which is preliminary data.</text>
</comment>
<sequence>MLSRPEIAAAILFLAVALGPLLPAATALSVGRGDVAGVWRLSPGPSLLPSEKGDAAAVDAVDPAAGVDVVLVLKADGSFGRCRDTDGERAPPSFGSSEFVLDGVRRGGLWDYDVDRKEAILFPDRPADARKVHDLVLCGAVGQGRETPAANVAVLGSLSTGLPSDGDGDEGLRDEGDPRDVGPRRAAVPHDGGAIEHSGREGPGRRPLGDDAAGAASAPRG</sequence>
<feature type="compositionally biased region" description="Basic and acidic residues" evidence="1">
    <location>
        <begin position="170"/>
        <end position="183"/>
    </location>
</feature>
<proteinExistence type="predicted"/>
<evidence type="ECO:0000256" key="2">
    <source>
        <dbReference type="SAM" id="SignalP"/>
    </source>
</evidence>
<evidence type="ECO:0000313" key="4">
    <source>
        <dbReference type="Proteomes" id="UP000266841"/>
    </source>
</evidence>
<feature type="region of interest" description="Disordered" evidence="1">
    <location>
        <begin position="157"/>
        <end position="221"/>
    </location>
</feature>
<dbReference type="EMBL" id="AGNL01045972">
    <property type="protein sequence ID" value="EJK48344.1"/>
    <property type="molecule type" value="Genomic_DNA"/>
</dbReference>
<keyword evidence="4" id="KW-1185">Reference proteome</keyword>
<evidence type="ECO:0000313" key="3">
    <source>
        <dbReference type="EMBL" id="EJK48344.1"/>
    </source>
</evidence>
<feature type="compositionally biased region" description="Basic and acidic residues" evidence="1">
    <location>
        <begin position="193"/>
        <end position="209"/>
    </location>
</feature>
<protein>
    <submittedName>
        <fullName evidence="3">Uncharacterized protein</fullName>
    </submittedName>
</protein>
<gene>
    <name evidence="3" type="ORF">THAOC_32870</name>
</gene>
<feature type="non-terminal residue" evidence="3">
    <location>
        <position position="221"/>
    </location>
</feature>
<dbReference type="AlphaFoldDB" id="K0R886"/>
<dbReference type="Proteomes" id="UP000266841">
    <property type="component" value="Unassembled WGS sequence"/>
</dbReference>
<organism evidence="3 4">
    <name type="scientific">Thalassiosira oceanica</name>
    <name type="common">Marine diatom</name>
    <dbReference type="NCBI Taxonomy" id="159749"/>
    <lineage>
        <taxon>Eukaryota</taxon>
        <taxon>Sar</taxon>
        <taxon>Stramenopiles</taxon>
        <taxon>Ochrophyta</taxon>
        <taxon>Bacillariophyta</taxon>
        <taxon>Coscinodiscophyceae</taxon>
        <taxon>Thalassiosirophycidae</taxon>
        <taxon>Thalassiosirales</taxon>
        <taxon>Thalassiosiraceae</taxon>
        <taxon>Thalassiosira</taxon>
    </lineage>
</organism>
<keyword evidence="2" id="KW-0732">Signal</keyword>
<name>K0R886_THAOC</name>
<reference evidence="3 4" key="1">
    <citation type="journal article" date="2012" name="Genome Biol.">
        <title>Genome and low-iron response of an oceanic diatom adapted to chronic iron limitation.</title>
        <authorList>
            <person name="Lommer M."/>
            <person name="Specht M."/>
            <person name="Roy A.S."/>
            <person name="Kraemer L."/>
            <person name="Andreson R."/>
            <person name="Gutowska M.A."/>
            <person name="Wolf J."/>
            <person name="Bergner S.V."/>
            <person name="Schilhabel M.B."/>
            <person name="Klostermeier U.C."/>
            <person name="Beiko R.G."/>
            <person name="Rosenstiel P."/>
            <person name="Hippler M."/>
            <person name="Laroche J."/>
        </authorList>
    </citation>
    <scope>NUCLEOTIDE SEQUENCE [LARGE SCALE GENOMIC DNA]</scope>
    <source>
        <strain evidence="3 4">CCMP1005</strain>
    </source>
</reference>
<feature type="signal peptide" evidence="2">
    <location>
        <begin position="1"/>
        <end position="27"/>
    </location>
</feature>
<feature type="chain" id="PRO_5003836740" evidence="2">
    <location>
        <begin position="28"/>
        <end position="221"/>
    </location>
</feature>
<accession>K0R886</accession>
<evidence type="ECO:0000256" key="1">
    <source>
        <dbReference type="SAM" id="MobiDB-lite"/>
    </source>
</evidence>